<evidence type="ECO:0000256" key="13">
    <source>
        <dbReference type="ARBA" id="ARBA00022884"/>
    </source>
</evidence>
<evidence type="ECO:0000256" key="9">
    <source>
        <dbReference type="ARBA" id="ARBA00022741"/>
    </source>
</evidence>
<dbReference type="Gene3D" id="3.40.50.300">
    <property type="entry name" value="P-loop containing nucleotide triphosphate hydrolases"/>
    <property type="match status" value="2"/>
</dbReference>
<comment type="similarity">
    <text evidence="19">Belongs to the class I-like SAM-binding methyltransferase superfamily. RsmB/NOP family.</text>
</comment>
<evidence type="ECO:0000259" key="21">
    <source>
        <dbReference type="PROSITE" id="PS51192"/>
    </source>
</evidence>
<sequence>MQKGVTQDYILTKYEKTNANFCKYYKSQGIVKISEWDKFMAAFREDLPTSFRIQGSSKEAQSLIELMSKRYFEPMKEWENGECFLPKALPWYSYAFQTSASRATLRSHPLLKGLHNFLITEAELVLFTFVLYPDILNMGNISRQETVSMIPPLLLDIRPHHKVLDVCAAPGSKTMQIVEMMHSNGNIPKGIIVANDVNNSRCYLLVRQALKRMPTSNCIVINEDAAFLPNLSFNEGTNELLLFDRVLCDVICSGDGTFRKSPDMWHSWSPVQGLGLHKVQVNIARRAVQLLSIGGASFNSLFCIFNFLQRFVFRMLGLMVYSTCSLNPIEDEAVVASILRYGGGALELVDVSDQLQSLKRSPGLSKWKVFDKEMREYNNLFDVESDQKRYFTSSMFPPSNEEVENFHLEHCFRILPHLQNTGGFFVAVIKKTKPLSQSDLAFQLPPKKRSRAFKEDPFVFLKKEDSRWRDIANHYGVSETFPYQNLLGRTVEADKKRSLYFVNNSVKDFLLCNQDKVKVINAGIRMFGRVENKYNLCRFRLLQDGIKTILPHLGKRVVEISVEDMRKILKTETGKENFPKDELESNEKFRDISSGSIVLVTEFKSLKQIICAWMGAKSIAAYVSKDERIHVLRMLGCDTTDLEKLVWTKRQSKAINDREGAHCRKSYEKSLEVRQNEEEISSDHLEMEKGSSSNDMFKKLTFGIKRNKLWQQRKEIKTDDALLRVRLLPKEYEKNFESNEDFNEPRSNILSEKGKEPEIIRGLNSVPKKKKKRKSLVLKRELASHLRKLNRIFVWGDDIPNPLVHFAEIDGLPQELLSNLREFGILEPTPIQMQAIPVMIQERNLLCSAPTGSGKTLAFSLPIIIDVIRRKNNFSADENKTLNAIVLEPTYELAKQTYVQFLKFSQNLPVLSALLEDEIPQNANIIISTPKKLIYAIEKNKNIFSSDELSWLVIDESDRLFDTTEGEHRCFRNQLAKIYQACSGNAVCRAFFSATFSYEVENWCKKNLHDVAMICIGARNSAINTVKQELIFAGSEHGKVVALRALFHDGFEAPALVFVQSKLRARQLLSVIESVRPPTPAKIISSEKTETEREYAITEFREGRIWVLVCTDLMGRGLDLSGINLVINFDLPTSIISYIHRIGIRNFHDFPRRAGRAGRRGHAITYFTENDLDFIRPIAFLIKQAGFEVPEYTLRVRKPTKKVLKEKKRLLKHAPKRKRVGSEKQIDEEAETRQKNKLLRKEK</sequence>
<dbReference type="InterPro" id="IPR001678">
    <property type="entry name" value="MeTrfase_RsmB-F_NOP2_dom"/>
</dbReference>
<dbReference type="PROSITE" id="PS51194">
    <property type="entry name" value="HELICASE_CTER"/>
    <property type="match status" value="1"/>
</dbReference>
<dbReference type="InterPro" id="IPR029063">
    <property type="entry name" value="SAM-dependent_MTases_sf"/>
</dbReference>
<dbReference type="WBParaSite" id="TCLT_0000009301-mRNA-1">
    <property type="protein sequence ID" value="TCLT_0000009301-mRNA-1"/>
    <property type="gene ID" value="TCLT_0000009301"/>
</dbReference>
<dbReference type="STRING" id="103827.A0A0N5CJ96"/>
<dbReference type="EMBL" id="UYYF01000006">
    <property type="protein sequence ID" value="VDM94924.1"/>
    <property type="molecule type" value="Genomic_DNA"/>
</dbReference>
<keyword evidence="5 19" id="KW-0489">Methyltransferase</keyword>
<dbReference type="Pfam" id="PF25376">
    <property type="entry name" value="Pre-PUA_NSUN2"/>
    <property type="match status" value="1"/>
</dbReference>
<evidence type="ECO:0000256" key="16">
    <source>
        <dbReference type="ARBA" id="ARBA00044533"/>
    </source>
</evidence>
<dbReference type="GO" id="GO:0000049">
    <property type="term" value="F:tRNA binding"/>
    <property type="evidence" value="ECO:0007669"/>
    <property type="project" value="UniProtKB-KW"/>
</dbReference>
<keyword evidence="6 19" id="KW-0808">Transferase</keyword>
<feature type="domain" description="DEAD-box RNA helicase Q" evidence="23">
    <location>
        <begin position="805"/>
        <end position="833"/>
    </location>
</feature>
<keyword evidence="13 19" id="KW-0694">RNA-binding</keyword>
<dbReference type="GO" id="GO:0030490">
    <property type="term" value="P:maturation of SSU-rRNA"/>
    <property type="evidence" value="ECO:0007669"/>
    <property type="project" value="InterPro"/>
</dbReference>
<dbReference type="GO" id="GO:0016787">
    <property type="term" value="F:hydrolase activity"/>
    <property type="evidence" value="ECO:0007669"/>
    <property type="project" value="UniProtKB-KW"/>
</dbReference>
<comment type="similarity">
    <text evidence="15">Belongs to the DEAD box helicase family. DDX52/ROK1 subfamily.</text>
</comment>
<dbReference type="PRINTS" id="PR02008">
    <property type="entry name" value="RCMTFAMILY"/>
</dbReference>
<keyword evidence="11" id="KW-0347">Helicase</keyword>
<feature type="binding site" evidence="19">
    <location>
        <position position="249"/>
    </location>
    <ligand>
        <name>S-adenosyl-L-methionine</name>
        <dbReference type="ChEBI" id="CHEBI:59789"/>
    </ligand>
</feature>
<organism evidence="27">
    <name type="scientific">Thelazia callipaeda</name>
    <name type="common">Oriental eyeworm</name>
    <name type="synonym">Parasitic nematode</name>
    <dbReference type="NCBI Taxonomy" id="103827"/>
    <lineage>
        <taxon>Eukaryota</taxon>
        <taxon>Metazoa</taxon>
        <taxon>Ecdysozoa</taxon>
        <taxon>Nematoda</taxon>
        <taxon>Chromadorea</taxon>
        <taxon>Rhabditida</taxon>
        <taxon>Spirurina</taxon>
        <taxon>Spiruromorpha</taxon>
        <taxon>Thelazioidea</taxon>
        <taxon>Thelaziidae</taxon>
        <taxon>Thelazia</taxon>
    </lineage>
</organism>
<dbReference type="Pfam" id="PF25378">
    <property type="entry name" value="PUA_NSUN2"/>
    <property type="match status" value="1"/>
</dbReference>
<evidence type="ECO:0000256" key="6">
    <source>
        <dbReference type="ARBA" id="ARBA00022679"/>
    </source>
</evidence>
<evidence type="ECO:0000256" key="17">
    <source>
        <dbReference type="ARBA" id="ARBA00047984"/>
    </source>
</evidence>
<evidence type="ECO:0000256" key="1">
    <source>
        <dbReference type="ARBA" id="ARBA00004123"/>
    </source>
</evidence>
<feature type="compositionally biased region" description="Basic and acidic residues" evidence="20">
    <location>
        <begin position="1220"/>
        <end position="1243"/>
    </location>
</feature>
<keyword evidence="8" id="KW-0819">tRNA processing</keyword>
<dbReference type="GO" id="GO:0030488">
    <property type="term" value="P:tRNA methylation"/>
    <property type="evidence" value="ECO:0007669"/>
    <property type="project" value="TreeGrafter"/>
</dbReference>
<dbReference type="InterPro" id="IPR057286">
    <property type="entry name" value="PUA_NSUN2"/>
</dbReference>
<dbReference type="Proteomes" id="UP000276776">
    <property type="component" value="Unassembled WGS sequence"/>
</dbReference>
<dbReference type="SUPFAM" id="SSF52540">
    <property type="entry name" value="P-loop containing nucleoside triphosphate hydrolases"/>
    <property type="match status" value="2"/>
</dbReference>
<comment type="catalytic activity">
    <reaction evidence="17">
        <text>ATP + H2O = ADP + phosphate + H(+)</text>
        <dbReference type="Rhea" id="RHEA:13065"/>
        <dbReference type="ChEBI" id="CHEBI:15377"/>
        <dbReference type="ChEBI" id="CHEBI:15378"/>
        <dbReference type="ChEBI" id="CHEBI:30616"/>
        <dbReference type="ChEBI" id="CHEBI:43474"/>
        <dbReference type="ChEBI" id="CHEBI:456216"/>
        <dbReference type="EC" id="3.6.4.13"/>
    </reaction>
</comment>
<dbReference type="Pfam" id="PF01189">
    <property type="entry name" value="Methyltr_RsmB-F"/>
    <property type="match status" value="1"/>
</dbReference>
<reference evidence="25 26" key="2">
    <citation type="submission" date="2018-11" db="EMBL/GenBank/DDBJ databases">
        <authorList>
            <consortium name="Pathogen Informatics"/>
        </authorList>
    </citation>
    <scope>NUCLEOTIDE SEQUENCE [LARGE SCALE GENOMIC DNA]</scope>
</reference>
<feature type="domain" description="Helicase ATP-binding" evidence="21">
    <location>
        <begin position="836"/>
        <end position="1014"/>
    </location>
</feature>
<evidence type="ECO:0000256" key="20">
    <source>
        <dbReference type="SAM" id="MobiDB-lite"/>
    </source>
</evidence>
<evidence type="ECO:0000259" key="24">
    <source>
        <dbReference type="PROSITE" id="PS51686"/>
    </source>
</evidence>
<dbReference type="InterPro" id="IPR023270">
    <property type="entry name" value="RCMT_NCL1"/>
</dbReference>
<name>A0A0N5CJ96_THECL</name>
<proteinExistence type="inferred from homology"/>
<dbReference type="PANTHER" id="PTHR22808:SF1">
    <property type="entry name" value="RNA CYTOSINE-C(5)-METHYLTRANSFERASE NSUN2-RELATED"/>
    <property type="match status" value="1"/>
</dbReference>
<dbReference type="GO" id="GO:0016428">
    <property type="term" value="F:tRNA (cytidine-5-)-methyltransferase activity"/>
    <property type="evidence" value="ECO:0007669"/>
    <property type="project" value="InterPro"/>
</dbReference>
<feature type="binding site" evidence="19">
    <location>
        <position position="196"/>
    </location>
    <ligand>
        <name>S-adenosyl-L-methionine</name>
        <dbReference type="ChEBI" id="CHEBI:59789"/>
    </ligand>
</feature>
<dbReference type="EC" id="2.1.1.203" evidence="3"/>
<feature type="domain" description="Helicase C-terminal" evidence="22">
    <location>
        <begin position="1025"/>
        <end position="1197"/>
    </location>
</feature>
<comment type="subcellular location">
    <subcellularLocation>
        <location evidence="1">Nucleus</location>
    </subcellularLocation>
</comment>
<dbReference type="OrthoDB" id="6093671at2759"/>
<dbReference type="Pfam" id="PF00270">
    <property type="entry name" value="DEAD"/>
    <property type="match status" value="1"/>
</dbReference>
<accession>A0A0N5CJ96</accession>
<feature type="domain" description="SAM-dependent MTase RsmB/NOP-type" evidence="24">
    <location>
        <begin position="39"/>
        <end position="432"/>
    </location>
</feature>
<keyword evidence="4" id="KW-0820">tRNA-binding</keyword>
<evidence type="ECO:0000256" key="15">
    <source>
        <dbReference type="ARBA" id="ARBA00024355"/>
    </source>
</evidence>
<dbReference type="GO" id="GO:0005737">
    <property type="term" value="C:cytoplasm"/>
    <property type="evidence" value="ECO:0007669"/>
    <property type="project" value="TreeGrafter"/>
</dbReference>
<dbReference type="GO" id="GO:0005524">
    <property type="term" value="F:ATP binding"/>
    <property type="evidence" value="ECO:0007669"/>
    <property type="project" value="UniProtKB-KW"/>
</dbReference>
<evidence type="ECO:0000313" key="26">
    <source>
        <dbReference type="Proteomes" id="UP000276776"/>
    </source>
</evidence>
<feature type="short sequence motif" description="Q motif" evidence="18">
    <location>
        <begin position="805"/>
        <end position="833"/>
    </location>
</feature>
<evidence type="ECO:0000256" key="7">
    <source>
        <dbReference type="ARBA" id="ARBA00022691"/>
    </source>
</evidence>
<keyword evidence="10" id="KW-0378">Hydrolase</keyword>
<dbReference type="GO" id="GO:0005634">
    <property type="term" value="C:nucleus"/>
    <property type="evidence" value="ECO:0007669"/>
    <property type="project" value="UniProtKB-SubCell"/>
</dbReference>
<evidence type="ECO:0000259" key="23">
    <source>
        <dbReference type="PROSITE" id="PS51195"/>
    </source>
</evidence>
<dbReference type="CDD" id="cd17957">
    <property type="entry name" value="DEADc_DDX52"/>
    <property type="match status" value="1"/>
</dbReference>
<dbReference type="PANTHER" id="PTHR22808">
    <property type="entry name" value="NCL1 YEAST -RELATED NOL1/NOP2/FMU SUN DOMAIN-CONTAINING"/>
    <property type="match status" value="1"/>
</dbReference>
<dbReference type="InterPro" id="IPR001650">
    <property type="entry name" value="Helicase_C-like"/>
</dbReference>
<dbReference type="AlphaFoldDB" id="A0A0N5CJ96"/>
<reference evidence="27" key="1">
    <citation type="submission" date="2016-04" db="UniProtKB">
        <authorList>
            <consortium name="WormBaseParasite"/>
        </authorList>
    </citation>
    <scope>IDENTIFICATION</scope>
</reference>
<keyword evidence="14" id="KW-0539">Nucleus</keyword>
<gene>
    <name evidence="25" type="ORF">TCLT_LOCUS94</name>
</gene>
<dbReference type="GO" id="GO:0003724">
    <property type="term" value="F:RNA helicase activity"/>
    <property type="evidence" value="ECO:0007669"/>
    <property type="project" value="UniProtKB-EC"/>
</dbReference>
<dbReference type="InterPro" id="IPR014014">
    <property type="entry name" value="RNA_helicase_DEAD_Q_motif"/>
</dbReference>
<keyword evidence="12" id="KW-0067">ATP-binding</keyword>
<dbReference type="SMART" id="SM00487">
    <property type="entry name" value="DEXDc"/>
    <property type="match status" value="1"/>
</dbReference>
<keyword evidence="9" id="KW-0547">Nucleotide-binding</keyword>
<evidence type="ECO:0000259" key="22">
    <source>
        <dbReference type="PROSITE" id="PS51194"/>
    </source>
</evidence>
<feature type="binding site" evidence="19">
    <location>
        <position position="224"/>
    </location>
    <ligand>
        <name>S-adenosyl-L-methionine</name>
        <dbReference type="ChEBI" id="CHEBI:59789"/>
    </ligand>
</feature>
<feature type="binding site" evidence="19">
    <location>
        <begin position="167"/>
        <end position="173"/>
    </location>
    <ligand>
        <name>S-adenosyl-L-methionine</name>
        <dbReference type="ChEBI" id="CHEBI:59789"/>
    </ligand>
</feature>
<dbReference type="PROSITE" id="PS51686">
    <property type="entry name" value="SAM_MT_RSMB_NOP"/>
    <property type="match status" value="1"/>
</dbReference>
<feature type="region of interest" description="Disordered" evidence="20">
    <location>
        <begin position="1214"/>
        <end position="1243"/>
    </location>
</feature>
<dbReference type="InterPro" id="IPR049560">
    <property type="entry name" value="MeTrfase_RsmB-F_NOP2_cat"/>
</dbReference>
<protein>
    <recommendedName>
        <fullName evidence="16">Probable ATP-dependent RNA helicase DDX52</fullName>
        <ecNumber evidence="3">2.1.1.203</ecNumber>
        <ecNumber evidence="2">3.6.4.13</ecNumber>
    </recommendedName>
</protein>
<evidence type="ECO:0000256" key="5">
    <source>
        <dbReference type="ARBA" id="ARBA00022603"/>
    </source>
</evidence>
<evidence type="ECO:0000256" key="8">
    <source>
        <dbReference type="ARBA" id="ARBA00022694"/>
    </source>
</evidence>
<keyword evidence="26" id="KW-1185">Reference proteome</keyword>
<dbReference type="PROSITE" id="PS51192">
    <property type="entry name" value="HELICASE_ATP_BIND_1"/>
    <property type="match status" value="1"/>
</dbReference>
<dbReference type="InterPro" id="IPR023267">
    <property type="entry name" value="RCMT"/>
</dbReference>
<evidence type="ECO:0000313" key="27">
    <source>
        <dbReference type="WBParaSite" id="TCLT_0000009301-mRNA-1"/>
    </source>
</evidence>
<keyword evidence="7 19" id="KW-0949">S-adenosyl-L-methionine</keyword>
<dbReference type="OMA" id="NLCRFRL"/>
<dbReference type="InterPro" id="IPR014001">
    <property type="entry name" value="Helicase_ATP-bd"/>
</dbReference>
<evidence type="ECO:0000256" key="18">
    <source>
        <dbReference type="PROSITE-ProRule" id="PRU00552"/>
    </source>
</evidence>
<evidence type="ECO:0000256" key="2">
    <source>
        <dbReference type="ARBA" id="ARBA00012552"/>
    </source>
</evidence>
<dbReference type="PROSITE" id="PS51195">
    <property type="entry name" value="Q_MOTIF"/>
    <property type="match status" value="1"/>
</dbReference>
<evidence type="ECO:0000256" key="10">
    <source>
        <dbReference type="ARBA" id="ARBA00022801"/>
    </source>
</evidence>
<evidence type="ECO:0000256" key="12">
    <source>
        <dbReference type="ARBA" id="ARBA00022840"/>
    </source>
</evidence>
<dbReference type="CDD" id="cd18787">
    <property type="entry name" value="SF2_C_DEAD"/>
    <property type="match status" value="1"/>
</dbReference>
<dbReference type="PRINTS" id="PR02011">
    <property type="entry name" value="RCMTNCL1"/>
</dbReference>
<evidence type="ECO:0000256" key="3">
    <source>
        <dbReference type="ARBA" id="ARBA00012629"/>
    </source>
</evidence>
<evidence type="ECO:0000313" key="25">
    <source>
        <dbReference type="EMBL" id="VDM94924.1"/>
    </source>
</evidence>
<evidence type="ECO:0000256" key="14">
    <source>
        <dbReference type="ARBA" id="ARBA00023242"/>
    </source>
</evidence>
<evidence type="ECO:0000256" key="19">
    <source>
        <dbReference type="PROSITE-ProRule" id="PRU01023"/>
    </source>
</evidence>
<evidence type="ECO:0000256" key="11">
    <source>
        <dbReference type="ARBA" id="ARBA00022806"/>
    </source>
</evidence>
<dbReference type="Gene3D" id="3.40.50.150">
    <property type="entry name" value="Vaccinia Virus protein VP39"/>
    <property type="match status" value="1"/>
</dbReference>
<dbReference type="InterPro" id="IPR057285">
    <property type="entry name" value="Pre-PUA_NSUN2"/>
</dbReference>
<dbReference type="InterPro" id="IPR044764">
    <property type="entry name" value="DDX52/Rok1_DEADc"/>
</dbReference>
<dbReference type="InterPro" id="IPR027417">
    <property type="entry name" value="P-loop_NTPase"/>
</dbReference>
<dbReference type="SMART" id="SM00490">
    <property type="entry name" value="HELICc"/>
    <property type="match status" value="1"/>
</dbReference>
<evidence type="ECO:0000256" key="4">
    <source>
        <dbReference type="ARBA" id="ARBA00022555"/>
    </source>
</evidence>
<dbReference type="EC" id="3.6.4.13" evidence="2"/>
<dbReference type="Pfam" id="PF00271">
    <property type="entry name" value="Helicase_C"/>
    <property type="match status" value="1"/>
</dbReference>
<dbReference type="SUPFAM" id="SSF53335">
    <property type="entry name" value="S-adenosyl-L-methionine-dependent methyltransferases"/>
    <property type="match status" value="1"/>
</dbReference>
<dbReference type="InterPro" id="IPR011545">
    <property type="entry name" value="DEAD/DEAH_box_helicase_dom"/>
</dbReference>
<feature type="active site" description="Nucleophile" evidence="19">
    <location>
        <position position="324"/>
    </location>
</feature>